<sequence>MTSATRDASNGEGIELIHEDDGSITARDIETGVASFGETKAEALRMLAEAIELHEGGGEPLTDEDLEEWGLEETEPGDKELPEFMQ</sequence>
<evidence type="ECO:0008006" key="4">
    <source>
        <dbReference type="Google" id="ProtNLM"/>
    </source>
</evidence>
<dbReference type="InterPro" id="IPR035069">
    <property type="entry name" value="TTHA1013/TTHA0281-like"/>
</dbReference>
<proteinExistence type="predicted"/>
<protein>
    <recommendedName>
        <fullName evidence="4">Type II toxin-antitoxin system HicB family antitoxin</fullName>
    </recommendedName>
</protein>
<dbReference type="PATRIC" id="fig|1705389.3.peg.1816"/>
<dbReference type="SUPFAM" id="SSF143100">
    <property type="entry name" value="TTHA1013/TTHA0281-like"/>
    <property type="match status" value="1"/>
</dbReference>
<dbReference type="AlphaFoldDB" id="A0A0N0BP27"/>
<comment type="caution">
    <text evidence="2">The sequence shown here is derived from an EMBL/GenBank/DDBJ whole genome shotgun (WGS) entry which is preliminary data.</text>
</comment>
<evidence type="ECO:0000313" key="2">
    <source>
        <dbReference type="EMBL" id="KOX93324.1"/>
    </source>
</evidence>
<dbReference type="InterPro" id="IPR055811">
    <property type="entry name" value="DUF7387"/>
</dbReference>
<evidence type="ECO:0000313" key="3">
    <source>
        <dbReference type="Proteomes" id="UP000037747"/>
    </source>
</evidence>
<name>A0A0N0BP27_9EURY</name>
<reference evidence="2 3" key="1">
    <citation type="submission" date="2015-08" db="EMBL/GenBank/DDBJ databases">
        <title>Genomes of Isolates from Cabo Rojo, PR.</title>
        <authorList>
            <person name="Sanchez-Nieves R.L."/>
            <person name="Montalvo-Rodriguez R."/>
        </authorList>
    </citation>
    <scope>NUCLEOTIDE SEQUENCE [LARGE SCALE GENOMIC DNA]</scope>
    <source>
        <strain evidence="2 3">5</strain>
    </source>
</reference>
<keyword evidence="3" id="KW-1185">Reference proteome</keyword>
<dbReference type="Pfam" id="PF24113">
    <property type="entry name" value="DUF7387"/>
    <property type="match status" value="1"/>
</dbReference>
<accession>A0A0N0BP27</accession>
<feature type="region of interest" description="Disordered" evidence="1">
    <location>
        <begin position="1"/>
        <end position="20"/>
    </location>
</feature>
<dbReference type="RefSeq" id="WP_053773128.1">
    <property type="nucleotide sequence ID" value="NZ_LIST01000011.1"/>
</dbReference>
<dbReference type="OrthoDB" id="201961at2157"/>
<evidence type="ECO:0000256" key="1">
    <source>
        <dbReference type="SAM" id="MobiDB-lite"/>
    </source>
</evidence>
<dbReference type="EMBL" id="LIST01000011">
    <property type="protein sequence ID" value="KOX93324.1"/>
    <property type="molecule type" value="Genomic_DNA"/>
</dbReference>
<gene>
    <name evidence="2" type="ORF">AMR74_16445</name>
</gene>
<organism evidence="2 3">
    <name type="scientific">Halorubrum tropicale</name>
    <dbReference type="NCBI Taxonomy" id="1765655"/>
    <lineage>
        <taxon>Archaea</taxon>
        <taxon>Methanobacteriati</taxon>
        <taxon>Methanobacteriota</taxon>
        <taxon>Stenosarchaea group</taxon>
        <taxon>Halobacteria</taxon>
        <taxon>Halobacteriales</taxon>
        <taxon>Haloferacaceae</taxon>
        <taxon>Halorubrum</taxon>
    </lineage>
</organism>
<dbReference type="Proteomes" id="UP000037747">
    <property type="component" value="Unassembled WGS sequence"/>
</dbReference>